<proteinExistence type="predicted"/>
<name>A0A3P6DW80_BRAOL</name>
<protein>
    <submittedName>
        <fullName evidence="1">Uncharacterized protein</fullName>
    </submittedName>
</protein>
<evidence type="ECO:0000313" key="1">
    <source>
        <dbReference type="EMBL" id="VDD28031.1"/>
    </source>
</evidence>
<dbReference type="EMBL" id="LR031875">
    <property type="protein sequence ID" value="VDD28031.1"/>
    <property type="molecule type" value="Genomic_DNA"/>
</dbReference>
<accession>A0A3P6DW80</accession>
<dbReference type="AlphaFoldDB" id="A0A3P6DW80"/>
<sequence length="66" mass="7137">NPRFDSSLTLFPFSPPQHRQPLASESIHLCQSSHSSIVASVTPLFSRINTAVLSPSSSSHARFVSS</sequence>
<feature type="non-terminal residue" evidence="1">
    <location>
        <position position="1"/>
    </location>
</feature>
<gene>
    <name evidence="1" type="ORF">BOLC9T53354H</name>
</gene>
<reference evidence="1" key="1">
    <citation type="submission" date="2018-11" db="EMBL/GenBank/DDBJ databases">
        <authorList>
            <consortium name="Genoscope - CEA"/>
            <person name="William W."/>
        </authorList>
    </citation>
    <scope>NUCLEOTIDE SEQUENCE</scope>
</reference>
<organism evidence="1">
    <name type="scientific">Brassica oleracea</name>
    <name type="common">Wild cabbage</name>
    <dbReference type="NCBI Taxonomy" id="3712"/>
    <lineage>
        <taxon>Eukaryota</taxon>
        <taxon>Viridiplantae</taxon>
        <taxon>Streptophyta</taxon>
        <taxon>Embryophyta</taxon>
        <taxon>Tracheophyta</taxon>
        <taxon>Spermatophyta</taxon>
        <taxon>Magnoliopsida</taxon>
        <taxon>eudicotyledons</taxon>
        <taxon>Gunneridae</taxon>
        <taxon>Pentapetalae</taxon>
        <taxon>rosids</taxon>
        <taxon>malvids</taxon>
        <taxon>Brassicales</taxon>
        <taxon>Brassicaceae</taxon>
        <taxon>Brassiceae</taxon>
        <taxon>Brassica</taxon>
    </lineage>
</organism>